<dbReference type="EMBL" id="KZ613468">
    <property type="protein sequence ID" value="PMD26434.1"/>
    <property type="molecule type" value="Genomic_DNA"/>
</dbReference>
<dbReference type="Proteomes" id="UP000235672">
    <property type="component" value="Unassembled WGS sequence"/>
</dbReference>
<dbReference type="OrthoDB" id="376826at2759"/>
<evidence type="ECO:0000313" key="2">
    <source>
        <dbReference type="Proteomes" id="UP000235672"/>
    </source>
</evidence>
<organism evidence="1 2">
    <name type="scientific">Hyaloscypha hepaticicola</name>
    <dbReference type="NCBI Taxonomy" id="2082293"/>
    <lineage>
        <taxon>Eukaryota</taxon>
        <taxon>Fungi</taxon>
        <taxon>Dikarya</taxon>
        <taxon>Ascomycota</taxon>
        <taxon>Pezizomycotina</taxon>
        <taxon>Leotiomycetes</taxon>
        <taxon>Helotiales</taxon>
        <taxon>Hyaloscyphaceae</taxon>
        <taxon>Hyaloscypha</taxon>
    </lineage>
</organism>
<keyword evidence="2" id="KW-1185">Reference proteome</keyword>
<dbReference type="STRING" id="1745343.A0A2J6QJL0"/>
<protein>
    <submittedName>
        <fullName evidence="1">CAP20-like protein</fullName>
    </submittedName>
</protein>
<gene>
    <name evidence="1" type="ORF">NA56DRAFT_344961</name>
</gene>
<evidence type="ECO:0000313" key="1">
    <source>
        <dbReference type="EMBL" id="PMD26434.1"/>
    </source>
</evidence>
<accession>A0A2J6QJL0</accession>
<sequence>MPHSEETTTTKMGAQVNGEAPSSAFLSHLFSYPLISDSYSTFKSNPIGAKSVDFTTASYNKSLELTKPLHPYLTTPYSYVSPYVKKADSIGDSTLSTIDSKFPLVKKPTGELYDEGKAMVFFPLKKGTEGKEYVVGVFGSEKKKVGGEGIVTYGKAVVATGLVVSSDALSWLSAFLSKKKAEAKEVANEKMNN</sequence>
<proteinExistence type="predicted"/>
<reference evidence="1 2" key="1">
    <citation type="submission" date="2016-05" db="EMBL/GenBank/DDBJ databases">
        <title>A degradative enzymes factory behind the ericoid mycorrhizal symbiosis.</title>
        <authorList>
            <consortium name="DOE Joint Genome Institute"/>
            <person name="Martino E."/>
            <person name="Morin E."/>
            <person name="Grelet G."/>
            <person name="Kuo A."/>
            <person name="Kohler A."/>
            <person name="Daghino S."/>
            <person name="Barry K."/>
            <person name="Choi C."/>
            <person name="Cichocki N."/>
            <person name="Clum A."/>
            <person name="Copeland A."/>
            <person name="Hainaut M."/>
            <person name="Haridas S."/>
            <person name="Labutti K."/>
            <person name="Lindquist E."/>
            <person name="Lipzen A."/>
            <person name="Khouja H.-R."/>
            <person name="Murat C."/>
            <person name="Ohm R."/>
            <person name="Olson A."/>
            <person name="Spatafora J."/>
            <person name="Veneault-Fourrey C."/>
            <person name="Henrissat B."/>
            <person name="Grigoriev I."/>
            <person name="Martin F."/>
            <person name="Perotto S."/>
        </authorList>
    </citation>
    <scope>NUCLEOTIDE SEQUENCE [LARGE SCALE GENOMIC DNA]</scope>
    <source>
        <strain evidence="1 2">UAMH 7357</strain>
    </source>
</reference>
<dbReference type="AlphaFoldDB" id="A0A2J6QJL0"/>
<name>A0A2J6QJL0_9HELO</name>